<dbReference type="GO" id="GO:0005886">
    <property type="term" value="C:plasma membrane"/>
    <property type="evidence" value="ECO:0007669"/>
    <property type="project" value="UniProtKB-SubCell"/>
</dbReference>
<feature type="domain" description="CN hydrolase" evidence="10">
    <location>
        <begin position="245"/>
        <end position="491"/>
    </location>
</feature>
<dbReference type="NCBIfam" id="TIGR00546">
    <property type="entry name" value="lnt"/>
    <property type="match status" value="1"/>
</dbReference>
<keyword evidence="7 9" id="KW-0472">Membrane</keyword>
<dbReference type="Pfam" id="PF00795">
    <property type="entry name" value="CN_hydrolase"/>
    <property type="match status" value="1"/>
</dbReference>
<evidence type="ECO:0000259" key="10">
    <source>
        <dbReference type="PROSITE" id="PS50263"/>
    </source>
</evidence>
<organism evidence="11 12">
    <name type="scientific">Exilibacterium tricleocarpae</name>
    <dbReference type="NCBI Taxonomy" id="2591008"/>
    <lineage>
        <taxon>Bacteria</taxon>
        <taxon>Pseudomonadati</taxon>
        <taxon>Pseudomonadota</taxon>
        <taxon>Gammaproteobacteria</taxon>
        <taxon>Cellvibrionales</taxon>
        <taxon>Cellvibrionaceae</taxon>
        <taxon>Exilibacterium</taxon>
    </lineage>
</organism>
<dbReference type="UniPathway" id="UPA00666"/>
<evidence type="ECO:0000313" key="12">
    <source>
        <dbReference type="Proteomes" id="UP000319732"/>
    </source>
</evidence>
<dbReference type="SUPFAM" id="SSF56317">
    <property type="entry name" value="Carbon-nitrogen hydrolase"/>
    <property type="match status" value="1"/>
</dbReference>
<evidence type="ECO:0000256" key="4">
    <source>
        <dbReference type="ARBA" id="ARBA00022679"/>
    </source>
</evidence>
<accession>A0A545ST45</accession>
<comment type="pathway">
    <text evidence="9">Protein modification; lipoprotein biosynthesis (N-acyl transfer).</text>
</comment>
<evidence type="ECO:0000256" key="2">
    <source>
        <dbReference type="ARBA" id="ARBA00010065"/>
    </source>
</evidence>
<sequence length="540" mass="59524">MPVPGRRKPSDTVTPSQQPYNLHDRYSLHRLCLTAAAGGVLYALGHVGFGVWPLIFIFLVPLWCALDNSTTAHPGRAGLAGFIFGLAAFGSGFPWLLKLIEVFFEGNRLFGIALWIAYGAWFAFGFCVYALLVWRMRILGWPMVVAGPAPLLLLEWLQPQLFPSFAGAALIQTLPLAQVADLGGPLLLTALVALINVYCYRLWKRLRGADMALLRPTLATGLLIGAVVFYGLVRMHPSDTTTAALRVGVIQANLGGLDKRRLAIEGHRRHLQQTRELLGKTPLDLVIWPETAYGRAIRRPLPVDAQTIREDLPVPLLFGGTSVWEQDGQRHSANSAFLITAAGKIEETYDKNLLIPLAEFVPFSDVLGDVERIFPHTQSFRAGTTTPALHLGSTAIVTPICYEVIEPEFVRAMVRRARPQLLVTLASDTWFGDTQEPWIHLAFARLRAIEHRLWLIRSTTSGVSAVVDPSGRVIAQTGLFTRENLSADVYPGHVSTVYAQLGPWPAWLALMAVLVATMCRYAYPVTLSRDRQQGGAGLRE</sequence>
<feature type="transmembrane region" description="Helical" evidence="9">
    <location>
        <begin position="50"/>
        <end position="66"/>
    </location>
</feature>
<feature type="transmembrane region" description="Helical" evidence="9">
    <location>
        <begin position="139"/>
        <end position="157"/>
    </location>
</feature>
<dbReference type="InterPro" id="IPR045378">
    <property type="entry name" value="LNT_N"/>
</dbReference>
<dbReference type="InterPro" id="IPR004563">
    <property type="entry name" value="Apolipo_AcylTrfase"/>
</dbReference>
<dbReference type="GO" id="GO:0016410">
    <property type="term" value="F:N-acyltransferase activity"/>
    <property type="evidence" value="ECO:0007669"/>
    <property type="project" value="UniProtKB-UniRule"/>
</dbReference>
<feature type="transmembrane region" description="Helical" evidence="9">
    <location>
        <begin position="78"/>
        <end position="97"/>
    </location>
</feature>
<comment type="subcellular location">
    <subcellularLocation>
        <location evidence="1 9">Cell membrane</location>
        <topology evidence="1 9">Multi-pass membrane protein</topology>
    </subcellularLocation>
</comment>
<dbReference type="CDD" id="cd07571">
    <property type="entry name" value="ALP_N-acyl_transferase"/>
    <property type="match status" value="1"/>
</dbReference>
<keyword evidence="12" id="KW-1185">Reference proteome</keyword>
<reference evidence="11 12" key="1">
    <citation type="submission" date="2019-06" db="EMBL/GenBank/DDBJ databases">
        <title>Whole genome sequence for Cellvibrionaceae sp. R142.</title>
        <authorList>
            <person name="Wang G."/>
        </authorList>
    </citation>
    <scope>NUCLEOTIDE SEQUENCE [LARGE SCALE GENOMIC DNA]</scope>
    <source>
        <strain evidence="11 12">R142</strain>
    </source>
</reference>
<evidence type="ECO:0000256" key="3">
    <source>
        <dbReference type="ARBA" id="ARBA00022475"/>
    </source>
</evidence>
<feature type="transmembrane region" description="Helical" evidence="9">
    <location>
        <begin position="182"/>
        <end position="200"/>
    </location>
</feature>
<feature type="transmembrane region" description="Helical" evidence="9">
    <location>
        <begin position="212"/>
        <end position="233"/>
    </location>
</feature>
<comment type="catalytic activity">
    <reaction evidence="9">
        <text>N-terminal S-1,2-diacyl-sn-glyceryl-L-cysteinyl-[lipoprotein] + a glycerophospholipid = N-acyl-S-1,2-diacyl-sn-glyceryl-L-cysteinyl-[lipoprotein] + a 2-acyl-sn-glycero-3-phospholipid + H(+)</text>
        <dbReference type="Rhea" id="RHEA:48228"/>
        <dbReference type="Rhea" id="RHEA-COMP:14681"/>
        <dbReference type="Rhea" id="RHEA-COMP:14684"/>
        <dbReference type="ChEBI" id="CHEBI:15378"/>
        <dbReference type="ChEBI" id="CHEBI:136912"/>
        <dbReference type="ChEBI" id="CHEBI:140656"/>
        <dbReference type="ChEBI" id="CHEBI:140657"/>
        <dbReference type="ChEBI" id="CHEBI:140660"/>
        <dbReference type="EC" id="2.3.1.269"/>
    </reaction>
</comment>
<keyword evidence="3 9" id="KW-1003">Cell membrane</keyword>
<dbReference type="PANTHER" id="PTHR38686:SF1">
    <property type="entry name" value="APOLIPOPROTEIN N-ACYLTRANSFERASE"/>
    <property type="match status" value="1"/>
</dbReference>
<dbReference type="Gene3D" id="3.60.110.10">
    <property type="entry name" value="Carbon-nitrogen hydrolase"/>
    <property type="match status" value="1"/>
</dbReference>
<dbReference type="AlphaFoldDB" id="A0A545ST45"/>
<evidence type="ECO:0000256" key="5">
    <source>
        <dbReference type="ARBA" id="ARBA00022692"/>
    </source>
</evidence>
<dbReference type="InterPro" id="IPR003010">
    <property type="entry name" value="C-N_Hydrolase"/>
</dbReference>
<evidence type="ECO:0000256" key="6">
    <source>
        <dbReference type="ARBA" id="ARBA00022989"/>
    </source>
</evidence>
<keyword evidence="11" id="KW-0449">Lipoprotein</keyword>
<dbReference type="Pfam" id="PF20154">
    <property type="entry name" value="LNT_N"/>
    <property type="match status" value="1"/>
</dbReference>
<evidence type="ECO:0000256" key="7">
    <source>
        <dbReference type="ARBA" id="ARBA00023136"/>
    </source>
</evidence>
<dbReference type="EC" id="2.3.1.269" evidence="9"/>
<gene>
    <name evidence="9 11" type="primary">lnt</name>
    <name evidence="11" type="ORF">FKG94_23860</name>
</gene>
<keyword evidence="8 9" id="KW-0012">Acyltransferase</keyword>
<dbReference type="PANTHER" id="PTHR38686">
    <property type="entry name" value="APOLIPOPROTEIN N-ACYLTRANSFERASE"/>
    <property type="match status" value="1"/>
</dbReference>
<evidence type="ECO:0000256" key="1">
    <source>
        <dbReference type="ARBA" id="ARBA00004651"/>
    </source>
</evidence>
<keyword evidence="5 9" id="KW-0812">Transmembrane</keyword>
<proteinExistence type="inferred from homology"/>
<comment type="similarity">
    <text evidence="2 9">Belongs to the CN hydrolase family. Apolipoprotein N-acyltransferase subfamily.</text>
</comment>
<dbReference type="PROSITE" id="PS50263">
    <property type="entry name" value="CN_HYDROLASE"/>
    <property type="match status" value="1"/>
</dbReference>
<comment type="caution">
    <text evidence="11">The sequence shown here is derived from an EMBL/GenBank/DDBJ whole genome shotgun (WGS) entry which is preliminary data.</text>
</comment>
<dbReference type="EMBL" id="VHSG01000029">
    <property type="protein sequence ID" value="TQV68129.1"/>
    <property type="molecule type" value="Genomic_DNA"/>
</dbReference>
<protein>
    <recommendedName>
        <fullName evidence="9">Apolipoprotein N-acyltransferase</fullName>
        <shortName evidence="9">ALP N-acyltransferase</shortName>
        <ecNumber evidence="9">2.3.1.269</ecNumber>
    </recommendedName>
</protein>
<keyword evidence="6 9" id="KW-1133">Transmembrane helix</keyword>
<dbReference type="InterPro" id="IPR036526">
    <property type="entry name" value="C-N_Hydrolase_sf"/>
</dbReference>
<dbReference type="Proteomes" id="UP000319732">
    <property type="component" value="Unassembled WGS sequence"/>
</dbReference>
<evidence type="ECO:0000256" key="9">
    <source>
        <dbReference type="HAMAP-Rule" id="MF_01148"/>
    </source>
</evidence>
<keyword evidence="4 9" id="KW-0808">Transferase</keyword>
<dbReference type="GO" id="GO:0042158">
    <property type="term" value="P:lipoprotein biosynthetic process"/>
    <property type="evidence" value="ECO:0007669"/>
    <property type="project" value="UniProtKB-UniRule"/>
</dbReference>
<dbReference type="OrthoDB" id="9804277at2"/>
<comment type="function">
    <text evidence="9">Catalyzes the phospholipid dependent N-acylation of the N-terminal cysteine of apolipoprotein, the last step in lipoprotein maturation.</text>
</comment>
<evidence type="ECO:0000256" key="8">
    <source>
        <dbReference type="ARBA" id="ARBA00023315"/>
    </source>
</evidence>
<dbReference type="HAMAP" id="MF_01148">
    <property type="entry name" value="Lnt"/>
    <property type="match status" value="1"/>
</dbReference>
<name>A0A545ST45_9GAMM</name>
<evidence type="ECO:0000313" key="11">
    <source>
        <dbReference type="EMBL" id="TQV68129.1"/>
    </source>
</evidence>
<feature type="transmembrane region" description="Helical" evidence="9">
    <location>
        <begin position="109"/>
        <end position="132"/>
    </location>
</feature>